<organism evidence="1 2">
    <name type="scientific">Acetobacter musti</name>
    <dbReference type="NCBI Taxonomy" id="864732"/>
    <lineage>
        <taxon>Bacteria</taxon>
        <taxon>Pseudomonadati</taxon>
        <taxon>Pseudomonadota</taxon>
        <taxon>Alphaproteobacteria</taxon>
        <taxon>Acetobacterales</taxon>
        <taxon>Acetobacteraceae</taxon>
        <taxon>Acetobacter</taxon>
    </lineage>
</organism>
<accession>A0ABX0JX90</accession>
<gene>
    <name evidence="1" type="ORF">GOB93_18570</name>
</gene>
<sequence length="87" mass="9713">MPEGKDFAFQAYVKKPAAEGKIYIGPDRIGPDRLVFCRSRQEAELRFEQVRQGLTNAVGAHVFAFGRGSGQWDTCHVIREFGDIVGL</sequence>
<evidence type="ECO:0000313" key="1">
    <source>
        <dbReference type="EMBL" id="NHN86615.1"/>
    </source>
</evidence>
<dbReference type="Proteomes" id="UP000635278">
    <property type="component" value="Unassembled WGS sequence"/>
</dbReference>
<reference evidence="1 2" key="1">
    <citation type="journal article" date="2020" name="Int. J. Syst. Evol. Microbiol.">
        <title>Novel acetic acid bacteria from cider fermentations: Acetobacter conturbans sp. nov. and Acetobacter fallax sp. nov.</title>
        <authorList>
            <person name="Sombolestani A.S."/>
            <person name="Cleenwerck I."/>
            <person name="Cnockaert M."/>
            <person name="Borremans W."/>
            <person name="Wieme A.D."/>
            <person name="De Vuyst L."/>
            <person name="Vandamme P."/>
        </authorList>
    </citation>
    <scope>NUCLEOTIDE SEQUENCE [LARGE SCALE GENOMIC DNA]</scope>
    <source>
        <strain evidence="1 2">LMG 30640</strain>
    </source>
</reference>
<dbReference type="EMBL" id="WOTB01000041">
    <property type="protein sequence ID" value="NHN86615.1"/>
    <property type="molecule type" value="Genomic_DNA"/>
</dbReference>
<protein>
    <submittedName>
        <fullName evidence="1">Uncharacterized protein</fullName>
    </submittedName>
</protein>
<name>A0ABX0JX90_9PROT</name>
<dbReference type="RefSeq" id="WP_173584944.1">
    <property type="nucleotide sequence ID" value="NZ_WOTB01000041.1"/>
</dbReference>
<evidence type="ECO:0000313" key="2">
    <source>
        <dbReference type="Proteomes" id="UP000635278"/>
    </source>
</evidence>
<keyword evidence="2" id="KW-1185">Reference proteome</keyword>
<comment type="caution">
    <text evidence="1">The sequence shown here is derived from an EMBL/GenBank/DDBJ whole genome shotgun (WGS) entry which is preliminary data.</text>
</comment>
<proteinExistence type="predicted"/>